<evidence type="ECO:0000256" key="1">
    <source>
        <dbReference type="SAM" id="Phobius"/>
    </source>
</evidence>
<keyword evidence="1" id="KW-0472">Membrane</keyword>
<dbReference type="AlphaFoldDB" id="A0A0A9FBX8"/>
<organism evidence="2">
    <name type="scientific">Arundo donax</name>
    <name type="common">Giant reed</name>
    <name type="synonym">Donax arundinaceus</name>
    <dbReference type="NCBI Taxonomy" id="35708"/>
    <lineage>
        <taxon>Eukaryota</taxon>
        <taxon>Viridiplantae</taxon>
        <taxon>Streptophyta</taxon>
        <taxon>Embryophyta</taxon>
        <taxon>Tracheophyta</taxon>
        <taxon>Spermatophyta</taxon>
        <taxon>Magnoliopsida</taxon>
        <taxon>Liliopsida</taxon>
        <taxon>Poales</taxon>
        <taxon>Poaceae</taxon>
        <taxon>PACMAD clade</taxon>
        <taxon>Arundinoideae</taxon>
        <taxon>Arundineae</taxon>
        <taxon>Arundo</taxon>
    </lineage>
</organism>
<proteinExistence type="predicted"/>
<reference evidence="2" key="2">
    <citation type="journal article" date="2015" name="Data Brief">
        <title>Shoot transcriptome of the giant reed, Arundo donax.</title>
        <authorList>
            <person name="Barrero R.A."/>
            <person name="Guerrero F.D."/>
            <person name="Moolhuijzen P."/>
            <person name="Goolsby J.A."/>
            <person name="Tidwell J."/>
            <person name="Bellgard S.E."/>
            <person name="Bellgard M.I."/>
        </authorList>
    </citation>
    <scope>NUCLEOTIDE SEQUENCE</scope>
    <source>
        <tissue evidence="2">Shoot tissue taken approximately 20 cm above the soil surface</tissue>
    </source>
</reference>
<keyword evidence="1" id="KW-1133">Transmembrane helix</keyword>
<reference evidence="2" key="1">
    <citation type="submission" date="2014-09" db="EMBL/GenBank/DDBJ databases">
        <authorList>
            <person name="Magalhaes I.L.F."/>
            <person name="Oliveira U."/>
            <person name="Santos F.R."/>
            <person name="Vidigal T.H.D.A."/>
            <person name="Brescovit A.D."/>
            <person name="Santos A.J."/>
        </authorList>
    </citation>
    <scope>NUCLEOTIDE SEQUENCE</scope>
    <source>
        <tissue evidence="2">Shoot tissue taken approximately 20 cm above the soil surface</tissue>
    </source>
</reference>
<protein>
    <submittedName>
        <fullName evidence="2">Uncharacterized protein</fullName>
    </submittedName>
</protein>
<keyword evidence="1" id="KW-0812">Transmembrane</keyword>
<accession>A0A0A9FBX8</accession>
<dbReference type="EMBL" id="GBRH01192123">
    <property type="protein sequence ID" value="JAE05773.1"/>
    <property type="molecule type" value="Transcribed_RNA"/>
</dbReference>
<evidence type="ECO:0000313" key="2">
    <source>
        <dbReference type="EMBL" id="JAE05773.1"/>
    </source>
</evidence>
<feature type="transmembrane region" description="Helical" evidence="1">
    <location>
        <begin position="26"/>
        <end position="47"/>
    </location>
</feature>
<name>A0A0A9FBX8_ARUDO</name>
<sequence>MSFWEWLNPYLTCSTASYVLIIKSPLIHFCGVCVCVYPCPFCFSAVVHSST</sequence>